<feature type="transmembrane region" description="Helical" evidence="2">
    <location>
        <begin position="28"/>
        <end position="49"/>
    </location>
</feature>
<dbReference type="Proteomes" id="UP001140949">
    <property type="component" value="Unassembled WGS sequence"/>
</dbReference>
<keyword evidence="3" id="KW-0808">Transferase</keyword>
<evidence type="ECO:0000256" key="2">
    <source>
        <dbReference type="SAM" id="Phobius"/>
    </source>
</evidence>
<sequence length="66" mass="7672">MRFGGRSTVDVHRSGDGFGEDSRGGNEVGIRLEFLFLSGVMVWLWCLAVESSGLGFRWRWWLGYWW</sequence>
<dbReference type="GO" id="GO:0016301">
    <property type="term" value="F:kinase activity"/>
    <property type="evidence" value="ECO:0007669"/>
    <property type="project" value="UniProtKB-KW"/>
</dbReference>
<keyword evidence="2" id="KW-0472">Membrane</keyword>
<evidence type="ECO:0000256" key="1">
    <source>
        <dbReference type="SAM" id="MobiDB-lite"/>
    </source>
</evidence>
<gene>
    <name evidence="3" type="ORF">M6B38_168875</name>
</gene>
<feature type="compositionally biased region" description="Basic and acidic residues" evidence="1">
    <location>
        <begin position="9"/>
        <end position="24"/>
    </location>
</feature>
<keyword evidence="2" id="KW-1133">Transmembrane helix</keyword>
<accession>A0AAX6EVS7</accession>
<proteinExistence type="predicted"/>
<evidence type="ECO:0000313" key="4">
    <source>
        <dbReference type="Proteomes" id="UP001140949"/>
    </source>
</evidence>
<dbReference type="EMBL" id="JANAVB010033620">
    <property type="protein sequence ID" value="KAJ6808021.1"/>
    <property type="molecule type" value="Genomic_DNA"/>
</dbReference>
<keyword evidence="3" id="KW-0675">Receptor</keyword>
<feature type="region of interest" description="Disordered" evidence="1">
    <location>
        <begin position="1"/>
        <end position="25"/>
    </location>
</feature>
<reference evidence="3" key="1">
    <citation type="journal article" date="2023" name="GigaByte">
        <title>Genome assembly of the bearded iris, Iris pallida Lam.</title>
        <authorList>
            <person name="Bruccoleri R.E."/>
            <person name="Oakeley E.J."/>
            <person name="Faust A.M.E."/>
            <person name="Altorfer M."/>
            <person name="Dessus-Babus S."/>
            <person name="Burckhardt D."/>
            <person name="Oertli M."/>
            <person name="Naumann U."/>
            <person name="Petersen F."/>
            <person name="Wong J."/>
        </authorList>
    </citation>
    <scope>NUCLEOTIDE SEQUENCE</scope>
    <source>
        <strain evidence="3">GSM-AAB239-AS_SAM_17_03QT</strain>
    </source>
</reference>
<keyword evidence="3" id="KW-0418">Kinase</keyword>
<keyword evidence="2" id="KW-0812">Transmembrane</keyword>
<name>A0AAX6EVS7_IRIPA</name>
<reference evidence="3" key="2">
    <citation type="submission" date="2023-04" db="EMBL/GenBank/DDBJ databases">
        <authorList>
            <person name="Bruccoleri R.E."/>
            <person name="Oakeley E.J."/>
            <person name="Faust A.-M."/>
            <person name="Dessus-Babus S."/>
            <person name="Altorfer M."/>
            <person name="Burckhardt D."/>
            <person name="Oertli M."/>
            <person name="Naumann U."/>
            <person name="Petersen F."/>
            <person name="Wong J."/>
        </authorList>
    </citation>
    <scope>NUCLEOTIDE SEQUENCE</scope>
    <source>
        <strain evidence="3">GSM-AAB239-AS_SAM_17_03QT</strain>
        <tissue evidence="3">Leaf</tissue>
    </source>
</reference>
<organism evidence="3 4">
    <name type="scientific">Iris pallida</name>
    <name type="common">Sweet iris</name>
    <dbReference type="NCBI Taxonomy" id="29817"/>
    <lineage>
        <taxon>Eukaryota</taxon>
        <taxon>Viridiplantae</taxon>
        <taxon>Streptophyta</taxon>
        <taxon>Embryophyta</taxon>
        <taxon>Tracheophyta</taxon>
        <taxon>Spermatophyta</taxon>
        <taxon>Magnoliopsida</taxon>
        <taxon>Liliopsida</taxon>
        <taxon>Asparagales</taxon>
        <taxon>Iridaceae</taxon>
        <taxon>Iridoideae</taxon>
        <taxon>Irideae</taxon>
        <taxon>Iris</taxon>
    </lineage>
</organism>
<dbReference type="AlphaFoldDB" id="A0AAX6EVS7"/>
<keyword evidence="4" id="KW-1185">Reference proteome</keyword>
<evidence type="ECO:0000313" key="3">
    <source>
        <dbReference type="EMBL" id="KAJ6808021.1"/>
    </source>
</evidence>
<comment type="caution">
    <text evidence="3">The sequence shown here is derived from an EMBL/GenBank/DDBJ whole genome shotgun (WGS) entry which is preliminary data.</text>
</comment>
<protein>
    <submittedName>
        <fullName evidence="3">Proline-rich receptor-like protein kinase PERK9</fullName>
    </submittedName>
</protein>